<dbReference type="EMBL" id="CABM01000068">
    <property type="protein sequence ID" value="CBH99150.1"/>
    <property type="molecule type" value="Genomic_DNA"/>
</dbReference>
<proteinExistence type="predicted"/>
<accession>E6PW43</accession>
<sequence>MRLILLAALLAASLSGCIVVPPRAGVYIQPYGMIQGGWYHRWGDDDERR</sequence>
<protein>
    <recommendedName>
        <fullName evidence="2">Lipoprotein</fullName>
    </recommendedName>
</protein>
<comment type="caution">
    <text evidence="1">The sequence shown here is derived from an EMBL/GenBank/DDBJ whole genome shotgun (WGS) entry which is preliminary data.</text>
</comment>
<evidence type="ECO:0008006" key="2">
    <source>
        <dbReference type="Google" id="ProtNLM"/>
    </source>
</evidence>
<dbReference type="PROSITE" id="PS51257">
    <property type="entry name" value="PROKAR_LIPOPROTEIN"/>
    <property type="match status" value="1"/>
</dbReference>
<gene>
    <name evidence="1" type="ORF">CARN2_0328</name>
</gene>
<organism evidence="1">
    <name type="scientific">mine drainage metagenome</name>
    <dbReference type="NCBI Taxonomy" id="410659"/>
    <lineage>
        <taxon>unclassified sequences</taxon>
        <taxon>metagenomes</taxon>
        <taxon>ecological metagenomes</taxon>
    </lineage>
</organism>
<reference evidence="1" key="1">
    <citation type="submission" date="2009-10" db="EMBL/GenBank/DDBJ databases">
        <title>Diversity of trophic interactions inside an arsenic-rich microbial ecosystem.</title>
        <authorList>
            <person name="Bertin P.N."/>
            <person name="Heinrich-Salmeron A."/>
            <person name="Pelletier E."/>
            <person name="Goulhen-Chollet F."/>
            <person name="Arsene-Ploetze F."/>
            <person name="Gallien S."/>
            <person name="Calteau A."/>
            <person name="Vallenet D."/>
            <person name="Casiot C."/>
            <person name="Chane-Woon-Ming B."/>
            <person name="Giloteaux L."/>
            <person name="Barakat M."/>
            <person name="Bonnefoy V."/>
            <person name="Bruneel O."/>
            <person name="Chandler M."/>
            <person name="Cleiss J."/>
            <person name="Duran R."/>
            <person name="Elbaz-Poulichet F."/>
            <person name="Fonknechten N."/>
            <person name="Lauga B."/>
            <person name="Mornico D."/>
            <person name="Ortet P."/>
            <person name="Schaeffer C."/>
            <person name="Siguier P."/>
            <person name="Alexander Thil Smith A."/>
            <person name="Van Dorsselaer A."/>
            <person name="Weissenbach J."/>
            <person name="Medigue C."/>
            <person name="Le Paslier D."/>
        </authorList>
    </citation>
    <scope>NUCLEOTIDE SEQUENCE</scope>
</reference>
<dbReference type="AlphaFoldDB" id="E6PW43"/>
<name>E6PW43_9ZZZZ</name>
<evidence type="ECO:0000313" key="1">
    <source>
        <dbReference type="EMBL" id="CBH99150.1"/>
    </source>
</evidence>